<comment type="catalytic activity">
    <reaction evidence="11">
        <text>2 [molybdopterin-synthase sulfur-carrier protein]-C-terminal-Gly-aminoethanethioate + cyclic pyranopterin phosphate + H2O = molybdopterin + 2 [molybdopterin-synthase sulfur-carrier protein]-C-terminal Gly-Gly + 2 H(+)</text>
        <dbReference type="Rhea" id="RHEA:26333"/>
        <dbReference type="Rhea" id="RHEA-COMP:12202"/>
        <dbReference type="Rhea" id="RHEA-COMP:19907"/>
        <dbReference type="ChEBI" id="CHEBI:15377"/>
        <dbReference type="ChEBI" id="CHEBI:15378"/>
        <dbReference type="ChEBI" id="CHEBI:58698"/>
        <dbReference type="ChEBI" id="CHEBI:59648"/>
        <dbReference type="ChEBI" id="CHEBI:90778"/>
        <dbReference type="ChEBI" id="CHEBI:232372"/>
        <dbReference type="EC" id="2.8.1.12"/>
    </reaction>
</comment>
<comment type="similarity">
    <text evidence="2">Belongs to the MoaE family.</text>
</comment>
<keyword evidence="5" id="KW-0501">Molybdenum cofactor biosynthesis</keyword>
<protein>
    <recommendedName>
        <fullName evidence="4">Molybdopterin synthase catalytic subunit</fullName>
        <ecNumber evidence="3">2.8.1.12</ecNumber>
    </recommendedName>
    <alternativeName>
        <fullName evidence="9">MPT synthase subunit 2</fullName>
    </alternativeName>
    <alternativeName>
        <fullName evidence="7">Molybdenum cofactor biosynthesis protein E</fullName>
    </alternativeName>
    <alternativeName>
        <fullName evidence="8">Molybdopterin-converting factor large subunit</fullName>
    </alternativeName>
    <alternativeName>
        <fullName evidence="10">Molybdopterin-converting factor subunit 2</fullName>
    </alternativeName>
</protein>
<dbReference type="GO" id="GO:0030366">
    <property type="term" value="F:molybdopterin synthase activity"/>
    <property type="evidence" value="ECO:0007669"/>
    <property type="project" value="UniProtKB-EC"/>
</dbReference>
<dbReference type="CDD" id="cd00756">
    <property type="entry name" value="MoaE"/>
    <property type="match status" value="1"/>
</dbReference>
<organism evidence="12 13">
    <name type="scientific">Pandoraea iniqua</name>
    <dbReference type="NCBI Taxonomy" id="2508288"/>
    <lineage>
        <taxon>Bacteria</taxon>
        <taxon>Pseudomonadati</taxon>
        <taxon>Pseudomonadota</taxon>
        <taxon>Betaproteobacteria</taxon>
        <taxon>Burkholderiales</taxon>
        <taxon>Burkholderiaceae</taxon>
        <taxon>Pandoraea</taxon>
    </lineage>
</organism>
<dbReference type="AlphaFoldDB" id="A0A5E4YGU9"/>
<keyword evidence="13" id="KW-1185">Reference proteome</keyword>
<dbReference type="GO" id="GO:0006777">
    <property type="term" value="P:Mo-molybdopterin cofactor biosynthetic process"/>
    <property type="evidence" value="ECO:0007669"/>
    <property type="project" value="UniProtKB-KW"/>
</dbReference>
<dbReference type="Pfam" id="PF02391">
    <property type="entry name" value="MoaE"/>
    <property type="match status" value="1"/>
</dbReference>
<sequence>MTSKNEAPVYCRLSSEPLILQEVIDAVSGPHLPGQGAITTFIGIVRDHNLGKSVVRLEYEAYPSLVLDTLAQIIRGIEHDIARSKVAIVHRDGVLAIGDAAVVIAASAPHREQAFEACRRAIEELKQDVPIWKKEISPTGEEWLGMRP</sequence>
<evidence type="ECO:0000256" key="7">
    <source>
        <dbReference type="ARBA" id="ARBA00029745"/>
    </source>
</evidence>
<dbReference type="EMBL" id="CABPSI010000005">
    <property type="protein sequence ID" value="VVE47273.1"/>
    <property type="molecule type" value="Genomic_DNA"/>
</dbReference>
<dbReference type="InterPro" id="IPR036563">
    <property type="entry name" value="MoaE_sf"/>
</dbReference>
<accession>A0A5E4YGU9</accession>
<dbReference type="RefSeq" id="WP_150685934.1">
    <property type="nucleotide sequence ID" value="NZ_CABPSI010000005.1"/>
</dbReference>
<evidence type="ECO:0000256" key="6">
    <source>
        <dbReference type="ARBA" id="ARBA00026066"/>
    </source>
</evidence>
<comment type="subunit">
    <text evidence="6">Heterotetramer of 2 MoaD subunits and 2 MoaE subunits. Also stable as homodimer. The enzyme changes between these two forms during catalysis.</text>
</comment>
<evidence type="ECO:0000256" key="8">
    <source>
        <dbReference type="ARBA" id="ARBA00030407"/>
    </source>
</evidence>
<evidence type="ECO:0000313" key="12">
    <source>
        <dbReference type="EMBL" id="VVE47273.1"/>
    </source>
</evidence>
<reference evidence="12 13" key="1">
    <citation type="submission" date="2019-08" db="EMBL/GenBank/DDBJ databases">
        <authorList>
            <person name="Peeters C."/>
        </authorList>
    </citation>
    <scope>NUCLEOTIDE SEQUENCE [LARGE SCALE GENOMIC DNA]</scope>
    <source>
        <strain evidence="12 13">LMG 31115</strain>
    </source>
</reference>
<evidence type="ECO:0000256" key="11">
    <source>
        <dbReference type="ARBA" id="ARBA00049878"/>
    </source>
</evidence>
<evidence type="ECO:0000313" key="13">
    <source>
        <dbReference type="Proteomes" id="UP000333828"/>
    </source>
</evidence>
<dbReference type="PANTHER" id="PTHR23404">
    <property type="entry name" value="MOLYBDOPTERIN SYNTHASE RELATED"/>
    <property type="match status" value="1"/>
</dbReference>
<dbReference type="Proteomes" id="UP000333828">
    <property type="component" value="Unassembled WGS sequence"/>
</dbReference>
<evidence type="ECO:0000256" key="2">
    <source>
        <dbReference type="ARBA" id="ARBA00005426"/>
    </source>
</evidence>
<comment type="pathway">
    <text evidence="1">Cofactor biosynthesis; molybdopterin biosynthesis.</text>
</comment>
<evidence type="ECO:0000256" key="4">
    <source>
        <dbReference type="ARBA" id="ARBA00013858"/>
    </source>
</evidence>
<evidence type="ECO:0000256" key="10">
    <source>
        <dbReference type="ARBA" id="ARBA00032474"/>
    </source>
</evidence>
<evidence type="ECO:0000256" key="3">
    <source>
        <dbReference type="ARBA" id="ARBA00011950"/>
    </source>
</evidence>
<dbReference type="Gene3D" id="3.90.1170.40">
    <property type="entry name" value="Molybdopterin biosynthesis MoaE subunit"/>
    <property type="match status" value="1"/>
</dbReference>
<evidence type="ECO:0000256" key="5">
    <source>
        <dbReference type="ARBA" id="ARBA00023150"/>
    </source>
</evidence>
<gene>
    <name evidence="12" type="ORF">PIN31115_04457</name>
</gene>
<dbReference type="SUPFAM" id="SSF54690">
    <property type="entry name" value="Molybdopterin synthase subunit MoaE"/>
    <property type="match status" value="1"/>
</dbReference>
<name>A0A5E4YGU9_9BURK</name>
<evidence type="ECO:0000256" key="1">
    <source>
        <dbReference type="ARBA" id="ARBA00005046"/>
    </source>
</evidence>
<dbReference type="UniPathway" id="UPA00344"/>
<evidence type="ECO:0000256" key="9">
    <source>
        <dbReference type="ARBA" id="ARBA00030781"/>
    </source>
</evidence>
<dbReference type="InterPro" id="IPR003448">
    <property type="entry name" value="Mopterin_biosynth_MoaE"/>
</dbReference>
<proteinExistence type="inferred from homology"/>
<dbReference type="EC" id="2.8.1.12" evidence="3"/>